<dbReference type="EMBL" id="JBHRTD010000001">
    <property type="protein sequence ID" value="MFC3136633.1"/>
    <property type="molecule type" value="Genomic_DNA"/>
</dbReference>
<protein>
    <submittedName>
        <fullName evidence="1">Phage tail tube protein</fullName>
    </submittedName>
</protein>
<dbReference type="Proteomes" id="UP001595621">
    <property type="component" value="Unassembled WGS sequence"/>
</dbReference>
<dbReference type="Pfam" id="PF18906">
    <property type="entry name" value="Phage_tube_2"/>
    <property type="match status" value="1"/>
</dbReference>
<proteinExistence type="predicted"/>
<evidence type="ECO:0000313" key="1">
    <source>
        <dbReference type="EMBL" id="MFC3136633.1"/>
    </source>
</evidence>
<reference evidence="2" key="1">
    <citation type="journal article" date="2019" name="Int. J. Syst. Evol. Microbiol.">
        <title>The Global Catalogue of Microorganisms (GCM) 10K type strain sequencing project: providing services to taxonomists for standard genome sequencing and annotation.</title>
        <authorList>
            <consortium name="The Broad Institute Genomics Platform"/>
            <consortium name="The Broad Institute Genome Sequencing Center for Infectious Disease"/>
            <person name="Wu L."/>
            <person name="Ma J."/>
        </authorList>
    </citation>
    <scope>NUCLEOTIDE SEQUENCE [LARGE SCALE GENOMIC DNA]</scope>
    <source>
        <strain evidence="2">KCTC 52277</strain>
    </source>
</reference>
<comment type="caution">
    <text evidence="1">The sequence shown here is derived from an EMBL/GenBank/DDBJ whole genome shotgun (WGS) entry which is preliminary data.</text>
</comment>
<accession>A0ABV7G7J2</accession>
<keyword evidence="2" id="KW-1185">Reference proteome</keyword>
<evidence type="ECO:0000313" key="2">
    <source>
        <dbReference type="Proteomes" id="UP001595621"/>
    </source>
</evidence>
<gene>
    <name evidence="1" type="ORF">ACFOE0_00310</name>
</gene>
<dbReference type="RefSeq" id="WP_248936436.1">
    <property type="nucleotide sequence ID" value="NZ_JAKILF010000005.1"/>
</dbReference>
<dbReference type="InterPro" id="IPR044000">
    <property type="entry name" value="Phage_tube_2"/>
</dbReference>
<name>A0ABV7G7J2_9GAMM</name>
<organism evidence="1 2">
    <name type="scientific">Shewanella submarina</name>
    <dbReference type="NCBI Taxonomy" id="2016376"/>
    <lineage>
        <taxon>Bacteria</taxon>
        <taxon>Pseudomonadati</taxon>
        <taxon>Pseudomonadota</taxon>
        <taxon>Gammaproteobacteria</taxon>
        <taxon>Alteromonadales</taxon>
        <taxon>Shewanellaceae</taxon>
        <taxon>Shewanella</taxon>
    </lineage>
</organism>
<sequence length="316" mass="33486">MLVARQAILLKIEDTYRDDKTVPTPGTDALLVNTIALTNANQRMIERPVVKPTLDPLQQVFGGTMQQVQFTVEVKGSGTAGTAPEIGQALQCCGYAEKVNATTSVEYSAVSTDHASCTIYLYQDGVLRVLRGCRGTVSFTANTGELLMADFTFTGHIDTPSDASPSGLQYHSTVPNAVIGLAGFKLNDGAADKEINVGSFTVDTANNIVTPANIKDPQGYGEVLIQTRDINGSIDPELMALATNDFADDWMKGKTYKLNSGDIGGTAGNKVSFALPKIAIRDVAPAERDGMITETVTFGAHEGTGEDASPLVITFA</sequence>